<dbReference type="InterPro" id="IPR000477">
    <property type="entry name" value="RT_dom"/>
</dbReference>
<keyword evidence="5" id="KW-1185">Reference proteome</keyword>
<dbReference type="InterPro" id="IPR052055">
    <property type="entry name" value="Hepadnavirus_pol/RT"/>
</dbReference>
<reference evidence="3 5" key="1">
    <citation type="submission" date="2024-06" db="EMBL/GenBank/DDBJ databases">
        <authorList>
            <person name="Kraege A."/>
            <person name="Thomma B."/>
        </authorList>
    </citation>
    <scope>NUCLEOTIDE SEQUENCE [LARGE SCALE GENOMIC DNA]</scope>
</reference>
<dbReference type="EMBL" id="CAXHTA020000008">
    <property type="protein sequence ID" value="CAL5223397.1"/>
    <property type="molecule type" value="Genomic_DNA"/>
</dbReference>
<dbReference type="InterPro" id="IPR043128">
    <property type="entry name" value="Rev_trsase/Diguanyl_cyclase"/>
</dbReference>
<accession>A0ABP1FI94</accession>
<evidence type="ECO:0000313" key="4">
    <source>
        <dbReference type="EMBL" id="CAL5223397.1"/>
    </source>
</evidence>
<dbReference type="CDD" id="cd03714">
    <property type="entry name" value="RT_DIRS1"/>
    <property type="match status" value="1"/>
</dbReference>
<organism evidence="3 5">
    <name type="scientific">Coccomyxa viridis</name>
    <dbReference type="NCBI Taxonomy" id="1274662"/>
    <lineage>
        <taxon>Eukaryota</taxon>
        <taxon>Viridiplantae</taxon>
        <taxon>Chlorophyta</taxon>
        <taxon>core chlorophytes</taxon>
        <taxon>Trebouxiophyceae</taxon>
        <taxon>Trebouxiophyceae incertae sedis</taxon>
        <taxon>Coccomyxaceae</taxon>
        <taxon>Coccomyxa</taxon>
    </lineage>
</organism>
<feature type="domain" description="Reverse transcriptase" evidence="2">
    <location>
        <begin position="331"/>
        <end position="519"/>
    </location>
</feature>
<dbReference type="PANTHER" id="PTHR33050:SF7">
    <property type="entry name" value="RIBONUCLEASE H"/>
    <property type="match status" value="1"/>
</dbReference>
<dbReference type="PANTHER" id="PTHR33050">
    <property type="entry name" value="REVERSE TRANSCRIPTASE DOMAIN-CONTAINING PROTEIN"/>
    <property type="match status" value="1"/>
</dbReference>
<keyword evidence="1" id="KW-0175">Coiled coil</keyword>
<evidence type="ECO:0000256" key="1">
    <source>
        <dbReference type="SAM" id="Coils"/>
    </source>
</evidence>
<sequence length="847" mass="95453">MAEGDNEDTRRTNEELRLALDAANKRNSDLLINQQMGETVLTEVASLKHMFQAHQPGLSEEAKKARIAPGKPCTSLKEPGCQKAYTRTLSLTELLEKAKRQHTTMGAEPTPEEIERVGDHIDEALNFSYALLKYPQIADMHGYPVAEAWFKVNNGTDDASLKHLELAIKMAEKEGHDAYGYYQPQGYGPPQMPAAPGGYFVAAPGPGPAQVVKALGAPGTLAGHDDVPETFVMDCIDSDASEAGPSCAPADADTAAAAAEPPRYIKGRLKAKLAFWKLFCTSTWVLSWISDGYQIPWNEWGPPPSHAYASQQGALRHQEFVSKEVADLLARGSIIQTDKPPLVVNPLNVVEHNGKLRLILDLVYVNYYIRKEGMKFRYEDIRQTSLYFKPDDHMFSVDLEKAYHHVDMHESTWDYLGFSWLGQTYTFTVMPFGLSPACWVFTKLTNELVGRWRALGIRVIHYIDDFLFAVAPDPDGKHSLFKSVQEQVLGDIEASGFSLSVPKLVLDPQKVIQFLGYVVDLGLNRLTVDPKRVVKLKALLRQLLARPRRTHVKDLARVTGLLQSMNYAVGHSIRIFTRSLYDLMNQKPLHVWNWHVALDEGALYELRFWQSNFDRLHGAPLWLDPHVQTVLFTDAGAHGWGGFLVEHGRGQTLRVPSTLEEYFAAGGSEVAQGYLDPVEQAQSSTWRELIAIERTLWSLLRDVSLTVVRLFTDNLAVHYVWLAGSRKKIIQDIVRRIFEFCHERSIRLWIEWVPRENNLLADALSKYHDRDDWMLNSKYFRILDKLWGPHTFDSGTKWAPSVVGVRCLNTNRQADVFLPGPGSANTIVVGAPKWAVFALRVDFRNDA</sequence>
<dbReference type="CDD" id="cd09275">
    <property type="entry name" value="RNase_HI_RT_DIRS1"/>
    <property type="match status" value="1"/>
</dbReference>
<dbReference type="PROSITE" id="PS50878">
    <property type="entry name" value="RT_POL"/>
    <property type="match status" value="1"/>
</dbReference>
<proteinExistence type="predicted"/>
<comment type="caution">
    <text evidence="3">The sequence shown here is derived from an EMBL/GenBank/DDBJ whole genome shotgun (WGS) entry which is preliminary data.</text>
</comment>
<evidence type="ECO:0000259" key="2">
    <source>
        <dbReference type="PROSITE" id="PS50878"/>
    </source>
</evidence>
<dbReference type="Gene3D" id="3.30.70.270">
    <property type="match status" value="1"/>
</dbReference>
<evidence type="ECO:0000313" key="5">
    <source>
        <dbReference type="Proteomes" id="UP001497392"/>
    </source>
</evidence>
<feature type="coiled-coil region" evidence="1">
    <location>
        <begin position="6"/>
        <end position="33"/>
    </location>
</feature>
<dbReference type="Pfam" id="PF00078">
    <property type="entry name" value="RVT_1"/>
    <property type="match status" value="1"/>
</dbReference>
<dbReference type="SUPFAM" id="SSF56672">
    <property type="entry name" value="DNA/RNA polymerases"/>
    <property type="match status" value="1"/>
</dbReference>
<name>A0ABP1FI94_9CHLO</name>
<dbReference type="EMBL" id="CAXHTA020000002">
    <property type="protein sequence ID" value="CAL5219680.1"/>
    <property type="molecule type" value="Genomic_DNA"/>
</dbReference>
<dbReference type="Gene3D" id="3.10.10.10">
    <property type="entry name" value="HIV Type 1 Reverse Transcriptase, subunit A, domain 1"/>
    <property type="match status" value="1"/>
</dbReference>
<dbReference type="InterPro" id="IPR043502">
    <property type="entry name" value="DNA/RNA_pol_sf"/>
</dbReference>
<gene>
    <name evidence="3" type="primary">g1567</name>
    <name evidence="4" type="synonym">g5905</name>
    <name evidence="3" type="ORF">VP750_LOCUS1339</name>
    <name evidence="4" type="ORF">VP750_LOCUS5056</name>
</gene>
<dbReference type="Proteomes" id="UP001497392">
    <property type="component" value="Unassembled WGS sequence"/>
</dbReference>
<protein>
    <submittedName>
        <fullName evidence="3">G1567 protein</fullName>
    </submittedName>
    <submittedName>
        <fullName evidence="4">G5905 protein</fullName>
    </submittedName>
</protein>
<evidence type="ECO:0000313" key="3">
    <source>
        <dbReference type="EMBL" id="CAL5219680.1"/>
    </source>
</evidence>